<dbReference type="SMART" id="SM00507">
    <property type="entry name" value="HNHc"/>
    <property type="match status" value="1"/>
</dbReference>
<keyword evidence="5" id="KW-1185">Reference proteome</keyword>
<feature type="compositionally biased region" description="Basic and acidic residues" evidence="2">
    <location>
        <begin position="278"/>
        <end position="294"/>
    </location>
</feature>
<dbReference type="Pfam" id="PF01844">
    <property type="entry name" value="HNH"/>
    <property type="match status" value="1"/>
</dbReference>
<evidence type="ECO:0000313" key="4">
    <source>
        <dbReference type="EMBL" id="QDP97112.1"/>
    </source>
</evidence>
<evidence type="ECO:0000259" key="3">
    <source>
        <dbReference type="SMART" id="SM00507"/>
    </source>
</evidence>
<dbReference type="Pfam" id="PF02720">
    <property type="entry name" value="DUF222"/>
    <property type="match status" value="1"/>
</dbReference>
<dbReference type="InterPro" id="IPR003870">
    <property type="entry name" value="DUF222"/>
</dbReference>
<feature type="domain" description="HNH nuclease" evidence="3">
    <location>
        <begin position="430"/>
        <end position="481"/>
    </location>
</feature>
<dbReference type="GO" id="GO:0008270">
    <property type="term" value="F:zinc ion binding"/>
    <property type="evidence" value="ECO:0007669"/>
    <property type="project" value="InterPro"/>
</dbReference>
<feature type="region of interest" description="Disordered" evidence="2">
    <location>
        <begin position="337"/>
        <end position="390"/>
    </location>
</feature>
<dbReference type="KEGG" id="mik:FOE78_15310"/>
<feature type="compositionally biased region" description="Low complexity" evidence="2">
    <location>
        <begin position="144"/>
        <end position="154"/>
    </location>
</feature>
<proteinExistence type="inferred from homology"/>
<feature type="compositionally biased region" description="Basic and acidic residues" evidence="2">
    <location>
        <begin position="164"/>
        <end position="184"/>
    </location>
</feature>
<evidence type="ECO:0000256" key="2">
    <source>
        <dbReference type="SAM" id="MobiDB-lite"/>
    </source>
</evidence>
<dbReference type="GO" id="GO:0003676">
    <property type="term" value="F:nucleic acid binding"/>
    <property type="evidence" value="ECO:0007669"/>
    <property type="project" value="InterPro"/>
</dbReference>
<protein>
    <submittedName>
        <fullName evidence="4">DUF222 domain-containing protein</fullName>
    </submittedName>
</protein>
<dbReference type="EMBL" id="CP041692">
    <property type="protein sequence ID" value="QDP97112.1"/>
    <property type="molecule type" value="Genomic_DNA"/>
</dbReference>
<dbReference type="GO" id="GO:0004519">
    <property type="term" value="F:endonuclease activity"/>
    <property type="evidence" value="ECO:0007669"/>
    <property type="project" value="InterPro"/>
</dbReference>
<dbReference type="CDD" id="cd00085">
    <property type="entry name" value="HNHc"/>
    <property type="match status" value="1"/>
</dbReference>
<dbReference type="Proteomes" id="UP000319263">
    <property type="component" value="Chromosome"/>
</dbReference>
<dbReference type="OrthoDB" id="5176970at2"/>
<reference evidence="4 5" key="1">
    <citation type="submission" date="2019-07" db="EMBL/GenBank/DDBJ databases">
        <title>Microlunatus dokdonensis sp. nov. isolated from the rhizospheric soil of the wild plant Elymus tsukushiensis.</title>
        <authorList>
            <person name="Ghim S.-Y."/>
            <person name="Hwang Y.-J."/>
            <person name="Son J.-S."/>
            <person name="Shin J.-H."/>
        </authorList>
    </citation>
    <scope>NUCLEOTIDE SEQUENCE [LARGE SCALE GENOMIC DNA]</scope>
    <source>
        <strain evidence="4 5">KUDC0627</strain>
    </source>
</reference>
<comment type="similarity">
    <text evidence="1">Belongs to the Rv1128c/1148c/1588c/1702c/1945/3466 family.</text>
</comment>
<name>A0A516Q151_9ACTN</name>
<dbReference type="InterPro" id="IPR003615">
    <property type="entry name" value="HNH_nuc"/>
</dbReference>
<feature type="region of interest" description="Disordered" evidence="2">
    <location>
        <begin position="261"/>
        <end position="294"/>
    </location>
</feature>
<organism evidence="4 5">
    <name type="scientific">Microlunatus elymi</name>
    <dbReference type="NCBI Taxonomy" id="2596828"/>
    <lineage>
        <taxon>Bacteria</taxon>
        <taxon>Bacillati</taxon>
        <taxon>Actinomycetota</taxon>
        <taxon>Actinomycetes</taxon>
        <taxon>Propionibacteriales</taxon>
        <taxon>Propionibacteriaceae</taxon>
        <taxon>Microlunatus</taxon>
    </lineage>
</organism>
<sequence>MAGMDCRWSCLASSLQITGSEGDVMTVVVDLEPGVRECTAEEAEALAAQTMAASGEVSVRMAMFLELVGQFDATNAVRFWAGIDSTAHWVAWACSIAPVTSREYVRIARALRRMPHTRARFATGELSYSKVREMTRLVDRIDPSDSADPSDPSSWGVEASDQVTDDRAPAADEPHLETGWDSRPDAEQRLIDFARQTTASQLGRTLRGYRAAAGTAEEQRTRHRVSWWTDEAGNLHLSAVLPAEAGAAVTTALQAAIDANRPPDAQCGDVEPDDDQPDHDQHGRRRYVDDERREAVQRTRVEAMSEISTHYLASRPEDRSGEDRTLVVLEINATALQTDGGDQPTVAAEGSADRTTSADGASAEADTPPGTIDDASAEAPTPTCRVRGGGAIDPATAHRTLCDARILGIIINNLGEPLAVGRSQRLVTRAQRRALAIRDGCCQYPGCPRTRRLQAHHRTSWLAGGNTDLENLILLCPWHHTVVHEHKITITGCDEPTCTVRWRFTRPDRTPIIPTVHDLGAPSPWQPILDAEGRAPTGRAWDNAARDRDRQMAEYQTEQAALCEQQEELRRRYGHITHTNHPDAHRVFPPGGGEGFNLANCVEVLFNITARNNTDLAA</sequence>
<dbReference type="InterPro" id="IPR002711">
    <property type="entry name" value="HNH"/>
</dbReference>
<evidence type="ECO:0000256" key="1">
    <source>
        <dbReference type="ARBA" id="ARBA00023450"/>
    </source>
</evidence>
<gene>
    <name evidence="4" type="ORF">FOE78_15310</name>
</gene>
<evidence type="ECO:0000313" key="5">
    <source>
        <dbReference type="Proteomes" id="UP000319263"/>
    </source>
</evidence>
<dbReference type="Gene3D" id="1.10.30.50">
    <property type="match status" value="1"/>
</dbReference>
<dbReference type="AlphaFoldDB" id="A0A516Q151"/>
<feature type="region of interest" description="Disordered" evidence="2">
    <location>
        <begin position="139"/>
        <end position="184"/>
    </location>
</feature>
<accession>A0A516Q151</accession>